<dbReference type="InterPro" id="IPR011990">
    <property type="entry name" value="TPR-like_helical_dom_sf"/>
</dbReference>
<dbReference type="EMBL" id="FMZZ01000005">
    <property type="protein sequence ID" value="SDC91500.1"/>
    <property type="molecule type" value="Genomic_DNA"/>
</dbReference>
<dbReference type="PANTHER" id="PTHR47691:SF3">
    <property type="entry name" value="HTH-TYPE TRANSCRIPTIONAL REGULATOR RV0890C-RELATED"/>
    <property type="match status" value="1"/>
</dbReference>
<dbReference type="STRING" id="1271860.SAMN05216174_105282"/>
<dbReference type="RefSeq" id="WP_324187519.1">
    <property type="nucleotide sequence ID" value="NZ_FMZZ01000005.1"/>
</dbReference>
<organism evidence="1 2">
    <name type="scientific">Actinokineospora iranica</name>
    <dbReference type="NCBI Taxonomy" id="1271860"/>
    <lineage>
        <taxon>Bacteria</taxon>
        <taxon>Bacillati</taxon>
        <taxon>Actinomycetota</taxon>
        <taxon>Actinomycetes</taxon>
        <taxon>Pseudonocardiales</taxon>
        <taxon>Pseudonocardiaceae</taxon>
        <taxon>Actinokineospora</taxon>
    </lineage>
</organism>
<protein>
    <submittedName>
        <fullName evidence="1">NB-ARC domain-containing protein</fullName>
    </submittedName>
</protein>
<dbReference type="InterPro" id="IPR027417">
    <property type="entry name" value="P-loop_NTPase"/>
</dbReference>
<evidence type="ECO:0000313" key="1">
    <source>
        <dbReference type="EMBL" id="SDC91500.1"/>
    </source>
</evidence>
<dbReference type="SUPFAM" id="SSF48452">
    <property type="entry name" value="TPR-like"/>
    <property type="match status" value="1"/>
</dbReference>
<evidence type="ECO:0000313" key="2">
    <source>
        <dbReference type="Proteomes" id="UP000199501"/>
    </source>
</evidence>
<dbReference type="GO" id="GO:0043531">
    <property type="term" value="F:ADP binding"/>
    <property type="evidence" value="ECO:0007669"/>
    <property type="project" value="InterPro"/>
</dbReference>
<dbReference type="Gene3D" id="3.40.50.300">
    <property type="entry name" value="P-loop containing nucleotide triphosphate hydrolases"/>
    <property type="match status" value="1"/>
</dbReference>
<dbReference type="Proteomes" id="UP000199501">
    <property type="component" value="Unassembled WGS sequence"/>
</dbReference>
<accession>A0A1G6QG98</accession>
<dbReference type="PRINTS" id="PR00364">
    <property type="entry name" value="DISEASERSIST"/>
</dbReference>
<gene>
    <name evidence="1" type="ORF">SAMN05216174_105282</name>
</gene>
<dbReference type="Gene3D" id="1.25.40.10">
    <property type="entry name" value="Tetratricopeptide repeat domain"/>
    <property type="match status" value="1"/>
</dbReference>
<proteinExistence type="predicted"/>
<reference evidence="2" key="1">
    <citation type="submission" date="2016-10" db="EMBL/GenBank/DDBJ databases">
        <authorList>
            <person name="Varghese N."/>
            <person name="Submissions S."/>
        </authorList>
    </citation>
    <scope>NUCLEOTIDE SEQUENCE [LARGE SCALE GENOMIC DNA]</scope>
    <source>
        <strain evidence="2">IBRC-M 10403</strain>
    </source>
</reference>
<keyword evidence="2" id="KW-1185">Reference proteome</keyword>
<dbReference type="SUPFAM" id="SSF52540">
    <property type="entry name" value="P-loop containing nucleoside triphosphate hydrolases"/>
    <property type="match status" value="1"/>
</dbReference>
<dbReference type="PANTHER" id="PTHR47691">
    <property type="entry name" value="REGULATOR-RELATED"/>
    <property type="match status" value="1"/>
</dbReference>
<name>A0A1G6QG98_9PSEU</name>
<sequence length="699" mass="75535">MEPPDRDNHHTDNAISGTSTGSVVQAANIHGDVYFANATPPGGRIVPRQLHSPPEHFTNRNRELGELSLAVRNSSRSGPCVVVLRGAGGVGKTALALRWLAQIGDRFPAGQLYAELTQAGGQPVPVEDVLGGFLRALGVQPEHVPVTLAERATLFRSLTATKPLAVLLDDVCSSAQVRALLPGSPESVVVATSRRPLVALMASGAVAVPVNPLEVASSVDLLASYLGAERVRDEQEHAEALADLCGGLPIALCVSAALILSRPRRSLGWMVERLRDEHRRLDVLSVEDDYSVRAAFDLAYRDLPEPAAAAYRALGLHPGALVSPELVAAATGLDLDRAAEAIDDLLDASLLDEPDDGWHRLHNLVRVHARVLGAARDDATDVLRRIVDWHVAATRAASRTVMPARPRLPWDRDTEALHPPQVREHRSALDWLEQVRGDLVLVMRAAFERRWFDTVTGLGYAMLPLFILHKHHVEAVEVLELALDAAIESGDAAVENKMRKRLARTLTELGEYDQAEHHIGETLRAARDRGDRAAESSARKSLAMLHRARGRHVDVIAEFEAALATMRQGTAPRAVGLLLTELGKACVAAGQVERAVEHLAEARAVLSGLPDADPYNHARVTLELGRARLRLGEHTAAGDLLRSALVTLAAQDAEYETAQAHRALAQWSRVVADPDGERRHIEEAEAILDRLGLGPAAPS</sequence>
<dbReference type="AlphaFoldDB" id="A0A1G6QG98"/>